<accession>A0A7W3ECE8</accession>
<dbReference type="InterPro" id="IPR015868">
    <property type="entry name" value="Glutaminase"/>
</dbReference>
<dbReference type="RefSeq" id="WP_181202803.1">
    <property type="nucleotide sequence ID" value="NZ_CP055675.1"/>
</dbReference>
<feature type="binding site" evidence="5">
    <location>
        <position position="67"/>
    </location>
    <ligand>
        <name>substrate</name>
    </ligand>
</feature>
<feature type="binding site" evidence="5">
    <location>
        <position position="245"/>
    </location>
    <ligand>
        <name>substrate</name>
    </ligand>
</feature>
<evidence type="ECO:0000256" key="3">
    <source>
        <dbReference type="ARBA" id="ARBA00022801"/>
    </source>
</evidence>
<dbReference type="Pfam" id="PF04960">
    <property type="entry name" value="Glutaminase"/>
    <property type="match status" value="1"/>
</dbReference>
<dbReference type="Gene3D" id="3.40.710.10">
    <property type="entry name" value="DD-peptidase/beta-lactamase superfamily"/>
    <property type="match status" value="1"/>
</dbReference>
<evidence type="ECO:0000256" key="4">
    <source>
        <dbReference type="ARBA" id="ARBA00049534"/>
    </source>
</evidence>
<dbReference type="NCBIfam" id="TIGR03814">
    <property type="entry name" value="Gln_ase"/>
    <property type="match status" value="1"/>
</dbReference>
<feature type="binding site" evidence="5">
    <location>
        <position position="162"/>
    </location>
    <ligand>
        <name>substrate</name>
    </ligand>
</feature>
<dbReference type="GO" id="GO:0004359">
    <property type="term" value="F:glutaminase activity"/>
    <property type="evidence" value="ECO:0007669"/>
    <property type="project" value="UniProtKB-UniRule"/>
</dbReference>
<feature type="binding site" evidence="5">
    <location>
        <position position="193"/>
    </location>
    <ligand>
        <name>substrate</name>
    </ligand>
</feature>
<protein>
    <recommendedName>
        <fullName evidence="2 5">Glutaminase</fullName>
        <ecNumber evidence="2 5">3.5.1.2</ecNumber>
    </recommendedName>
</protein>
<sequence length="315" mass="33712">MATEHDKLQQAVKKAWQQYSTLQGGTNASYIPYLASVPANLSALAIVTADGDIITQGDTEYRFALESISKICTLALALEDVGPEEVHNKIGADPTGLPFNSVIALELHQGKPLSPLVNAGAMSTVSLVNARDRKNRWSRILHMQQQLTGAPVALSDEVNQSEQTTNFHNRAIAWLLYSANTLYCDPMEACDVYTRQCSTLINTIELATIGATFAAGGVNPLSKQRVVKEENVPFILAEMMMEGMYGSSGDWAYTVGLPAKSGVGGGILAVVPGVMGIAAFAPPLDDAGNSVRGQKMVAAVAQELGYNLFRGHQTR</sequence>
<feature type="binding site" evidence="5">
    <location>
        <position position="263"/>
    </location>
    <ligand>
        <name>substrate</name>
    </ligand>
</feature>
<dbReference type="SUPFAM" id="SSF56601">
    <property type="entry name" value="beta-lactamase/transpeptidase-like"/>
    <property type="match status" value="1"/>
</dbReference>
<evidence type="ECO:0000256" key="1">
    <source>
        <dbReference type="ARBA" id="ARBA00011076"/>
    </source>
</evidence>
<feature type="modified residue" description="N6-acetyllysine" evidence="5">
    <location>
        <position position="295"/>
    </location>
</feature>
<reference evidence="6 7" key="1">
    <citation type="submission" date="2020-06" db="EMBL/GenBank/DDBJ databases">
        <title>REHAB project genomes.</title>
        <authorList>
            <person name="Shaw L.P."/>
        </authorList>
    </citation>
    <scope>NUCLEOTIDE SEQUENCE [LARGE SCALE GENOMIC DNA]</scope>
    <source>
        <strain evidence="6 7">RHB28-C13</strain>
    </source>
</reference>
<organism evidence="6 7">
    <name type="scientific">Escherichia fergusonii</name>
    <dbReference type="NCBI Taxonomy" id="564"/>
    <lineage>
        <taxon>Bacteria</taxon>
        <taxon>Pseudomonadati</taxon>
        <taxon>Pseudomonadota</taxon>
        <taxon>Gammaproteobacteria</taxon>
        <taxon>Enterobacterales</taxon>
        <taxon>Enterobacteriaceae</taxon>
        <taxon>Escherichia</taxon>
    </lineage>
</organism>
<feature type="binding site" evidence="5">
    <location>
        <position position="169"/>
    </location>
    <ligand>
        <name>substrate</name>
    </ligand>
</feature>
<dbReference type="GO" id="GO:0006537">
    <property type="term" value="P:glutamate biosynthetic process"/>
    <property type="evidence" value="ECO:0007669"/>
    <property type="project" value="TreeGrafter"/>
</dbReference>
<comment type="catalytic activity">
    <reaction evidence="4 5">
        <text>L-glutamine + H2O = L-glutamate + NH4(+)</text>
        <dbReference type="Rhea" id="RHEA:15889"/>
        <dbReference type="ChEBI" id="CHEBI:15377"/>
        <dbReference type="ChEBI" id="CHEBI:28938"/>
        <dbReference type="ChEBI" id="CHEBI:29985"/>
        <dbReference type="ChEBI" id="CHEBI:58359"/>
        <dbReference type="EC" id="3.5.1.2"/>
    </reaction>
</comment>
<comment type="subunit">
    <text evidence="5">Homotetramer.</text>
</comment>
<keyword evidence="5" id="KW-0007">Acetylation</keyword>
<dbReference type="InterPro" id="IPR012338">
    <property type="entry name" value="Beta-lactam/transpept-like"/>
</dbReference>
<dbReference type="PANTHER" id="PTHR12544">
    <property type="entry name" value="GLUTAMINASE"/>
    <property type="match status" value="1"/>
</dbReference>
<dbReference type="PANTHER" id="PTHR12544:SF48">
    <property type="entry name" value="GLUTAMINASE 1"/>
    <property type="match status" value="1"/>
</dbReference>
<dbReference type="EMBL" id="CP055675">
    <property type="protein sequence ID" value="QLN01599.1"/>
    <property type="molecule type" value="Genomic_DNA"/>
</dbReference>
<name>A0A7W3ECE8_ESCFE</name>
<evidence type="ECO:0000256" key="2">
    <source>
        <dbReference type="ARBA" id="ARBA00012918"/>
    </source>
</evidence>
<dbReference type="AlphaFoldDB" id="A0A7W3ECE8"/>
<dbReference type="NCBIfam" id="NF009020">
    <property type="entry name" value="PRK12356.1"/>
    <property type="match status" value="1"/>
</dbReference>
<proteinExistence type="inferred from homology"/>
<dbReference type="HAMAP" id="MF_00313">
    <property type="entry name" value="Glutaminase"/>
    <property type="match status" value="1"/>
</dbReference>
<keyword evidence="3 5" id="KW-0378">Hydrolase</keyword>
<dbReference type="Proteomes" id="UP000510927">
    <property type="component" value="Chromosome"/>
</dbReference>
<dbReference type="EC" id="3.5.1.2" evidence="2 5"/>
<evidence type="ECO:0000313" key="6">
    <source>
        <dbReference type="EMBL" id="QLN01599.1"/>
    </source>
</evidence>
<comment type="similarity">
    <text evidence="1 5">Belongs to the glutaminase family.</text>
</comment>
<gene>
    <name evidence="5 6" type="primary">glsA</name>
    <name evidence="6" type="ORF">HVY52_18030</name>
</gene>
<dbReference type="GO" id="GO:0006543">
    <property type="term" value="P:L-glutamine catabolic process"/>
    <property type="evidence" value="ECO:0007669"/>
    <property type="project" value="TreeGrafter"/>
</dbReference>
<evidence type="ECO:0000256" key="5">
    <source>
        <dbReference type="HAMAP-Rule" id="MF_00313"/>
    </source>
</evidence>
<feature type="binding site" evidence="5">
    <location>
        <position position="118"/>
    </location>
    <ligand>
        <name>substrate</name>
    </ligand>
</feature>
<evidence type="ECO:0000313" key="7">
    <source>
        <dbReference type="Proteomes" id="UP000510927"/>
    </source>
</evidence>